<feature type="transmembrane region" description="Helical" evidence="15">
    <location>
        <begin position="83"/>
        <end position="105"/>
    </location>
</feature>
<feature type="compositionally biased region" description="Low complexity" evidence="14">
    <location>
        <begin position="472"/>
        <end position="486"/>
    </location>
</feature>
<protein>
    <recommendedName>
        <fullName evidence="2">Voltage-gated hydrogen channel 1</fullName>
    </recommendedName>
    <alternativeName>
        <fullName evidence="12">Hydrogen voltage-gated channel 1</fullName>
    </alternativeName>
</protein>
<feature type="compositionally biased region" description="Basic and acidic residues" evidence="14">
    <location>
        <begin position="289"/>
        <end position="307"/>
    </location>
</feature>
<dbReference type="Gene3D" id="1.20.120.350">
    <property type="entry name" value="Voltage-gated potassium channels. Chain C"/>
    <property type="match status" value="1"/>
</dbReference>
<feature type="compositionally biased region" description="Polar residues" evidence="14">
    <location>
        <begin position="416"/>
        <end position="426"/>
    </location>
</feature>
<evidence type="ECO:0000256" key="15">
    <source>
        <dbReference type="SAM" id="Phobius"/>
    </source>
</evidence>
<comment type="subcellular location">
    <subcellularLocation>
        <location evidence="1">Cell membrane</location>
        <topology evidence="1">Multi-pass membrane protein</topology>
    </subcellularLocation>
</comment>
<feature type="compositionally biased region" description="Basic and acidic residues" evidence="14">
    <location>
        <begin position="456"/>
        <end position="471"/>
    </location>
</feature>
<feature type="compositionally biased region" description="Basic and acidic residues" evidence="14">
    <location>
        <begin position="316"/>
        <end position="335"/>
    </location>
</feature>
<keyword evidence="11" id="KW-0407">Ion channel</keyword>
<evidence type="ECO:0000256" key="12">
    <source>
        <dbReference type="ARBA" id="ARBA00031989"/>
    </source>
</evidence>
<keyword evidence="4" id="KW-1003">Cell membrane</keyword>
<feature type="transmembrane region" description="Helical" evidence="15">
    <location>
        <begin position="117"/>
        <end position="136"/>
    </location>
</feature>
<feature type="region of interest" description="Disordered" evidence="14">
    <location>
        <begin position="416"/>
        <end position="498"/>
    </location>
</feature>
<organism evidence="17 18">
    <name type="scientific">Aplysia californica</name>
    <name type="common">California sea hare</name>
    <dbReference type="NCBI Taxonomy" id="6500"/>
    <lineage>
        <taxon>Eukaryota</taxon>
        <taxon>Metazoa</taxon>
        <taxon>Spiralia</taxon>
        <taxon>Lophotrochozoa</taxon>
        <taxon>Mollusca</taxon>
        <taxon>Gastropoda</taxon>
        <taxon>Heterobranchia</taxon>
        <taxon>Euthyneura</taxon>
        <taxon>Tectipleura</taxon>
        <taxon>Aplysiida</taxon>
        <taxon>Aplysioidea</taxon>
        <taxon>Aplysiidae</taxon>
        <taxon>Aplysia</taxon>
    </lineage>
</organism>
<evidence type="ECO:0000256" key="13">
    <source>
        <dbReference type="SAM" id="Coils"/>
    </source>
</evidence>
<gene>
    <name evidence="18" type="primary">LOC101854637</name>
</gene>
<evidence type="ECO:0000256" key="11">
    <source>
        <dbReference type="ARBA" id="ARBA00023303"/>
    </source>
</evidence>
<reference evidence="18" key="1">
    <citation type="submission" date="2025-08" db="UniProtKB">
        <authorList>
            <consortium name="RefSeq"/>
        </authorList>
    </citation>
    <scope>IDENTIFICATION</scope>
</reference>
<keyword evidence="7 15" id="KW-1133">Transmembrane helix</keyword>
<evidence type="ECO:0000256" key="9">
    <source>
        <dbReference type="ARBA" id="ARBA00023065"/>
    </source>
</evidence>
<evidence type="ECO:0000313" key="18">
    <source>
        <dbReference type="RefSeq" id="XP_035825592.1"/>
    </source>
</evidence>
<evidence type="ECO:0000256" key="5">
    <source>
        <dbReference type="ARBA" id="ARBA00022692"/>
    </source>
</evidence>
<dbReference type="InterPro" id="IPR031846">
    <property type="entry name" value="Hvcn1"/>
</dbReference>
<keyword evidence="17" id="KW-1185">Reference proteome</keyword>
<feature type="coiled-coil region" evidence="13">
    <location>
        <begin position="169"/>
        <end position="203"/>
    </location>
</feature>
<evidence type="ECO:0000256" key="6">
    <source>
        <dbReference type="ARBA" id="ARBA00022882"/>
    </source>
</evidence>
<accession>A0ABM1VT50</accession>
<evidence type="ECO:0000256" key="3">
    <source>
        <dbReference type="ARBA" id="ARBA00022448"/>
    </source>
</evidence>
<feature type="compositionally biased region" description="Basic and acidic residues" evidence="14">
    <location>
        <begin position="427"/>
        <end position="447"/>
    </location>
</feature>
<feature type="compositionally biased region" description="Polar residues" evidence="14">
    <location>
        <begin position="230"/>
        <end position="248"/>
    </location>
</feature>
<evidence type="ECO:0000256" key="7">
    <source>
        <dbReference type="ARBA" id="ARBA00022989"/>
    </source>
</evidence>
<keyword evidence="6" id="KW-0851">Voltage-gated channel</keyword>
<evidence type="ECO:0000256" key="1">
    <source>
        <dbReference type="ARBA" id="ARBA00004651"/>
    </source>
</evidence>
<dbReference type="PANTHER" id="PTHR46480:SF1">
    <property type="entry name" value="VOLTAGE-GATED HYDROGEN CHANNEL 1"/>
    <property type="match status" value="1"/>
</dbReference>
<keyword evidence="5 15" id="KW-0812">Transmembrane</keyword>
<feature type="compositionally biased region" description="Polar residues" evidence="14">
    <location>
        <begin position="351"/>
        <end position="373"/>
    </location>
</feature>
<feature type="transmembrane region" description="Helical" evidence="15">
    <location>
        <begin position="21"/>
        <end position="40"/>
    </location>
</feature>
<sequence length="572" mass="64643">MTMEDDSTKNSRSCECTSLQHSVCLESMVITLTIVSALAVTGEMLLDFHFFTVTETISQDNQSLAGEAPFQEDKDVMDILDTVFHYTSLCIAGLFGLEILLKIAFLRMRFLRHPWQILDIFVVSGTLGVEIAFHFLDLPYDSLYAVSYVVLLRLWRVPFVCNIRANLIREELEEDMELYRCGRQKAEERCSWLEENLNQQANIIKGLEQTLLGLKPSSMEDEESSHAETQDNSQPSAAGSHVTTNYGQNGPMMSEQPSVQSSRKDQNQKKRLHRSKKRVESDNAEMEMSEFHKDNSRPDHAGKRENIESSNFSESGTKRELKDKGDNSKAEHIDTSEVQLRPRGYSDNMLDFSNTNSLPRSEASLNSSSSTPRPGQINMRQRKRRSSTSEYIDYSNLSSPEQDKVFYDDVKDKFSSCPSLDHSTQSGEKERSVKSPELWTGKKKEVIEGGADEVDGGTKEDADNGSIKKTDSSTSDASSGVSSEVSVNGKRERRDRKKYKRFTSCPEYVITQRMSITNDESKLLDESHTTEDPSMYDNMAFLNDEDTGLHVLAEFDGSKTYRNEDGIPMTSL</sequence>
<name>A0ABM1VT50_APLCA</name>
<evidence type="ECO:0000256" key="14">
    <source>
        <dbReference type="SAM" id="MobiDB-lite"/>
    </source>
</evidence>
<evidence type="ECO:0000256" key="4">
    <source>
        <dbReference type="ARBA" id="ARBA00022475"/>
    </source>
</evidence>
<dbReference type="Proteomes" id="UP000694888">
    <property type="component" value="Unplaced"/>
</dbReference>
<keyword evidence="3" id="KW-0813">Transport</keyword>
<dbReference type="PANTHER" id="PTHR46480">
    <property type="entry name" value="F20B24.22"/>
    <property type="match status" value="1"/>
</dbReference>
<dbReference type="GeneID" id="101854637"/>
<evidence type="ECO:0000256" key="2">
    <source>
        <dbReference type="ARBA" id="ARBA00015897"/>
    </source>
</evidence>
<dbReference type="InterPro" id="IPR005821">
    <property type="entry name" value="Ion_trans_dom"/>
</dbReference>
<keyword evidence="8 13" id="KW-0175">Coiled coil</keyword>
<feature type="region of interest" description="Disordered" evidence="14">
    <location>
        <begin position="217"/>
        <end position="403"/>
    </location>
</feature>
<keyword evidence="9" id="KW-0406">Ion transport</keyword>
<dbReference type="Pfam" id="PF00520">
    <property type="entry name" value="Ion_trans"/>
    <property type="match status" value="1"/>
</dbReference>
<evidence type="ECO:0000256" key="8">
    <source>
        <dbReference type="ARBA" id="ARBA00023054"/>
    </source>
</evidence>
<evidence type="ECO:0000313" key="17">
    <source>
        <dbReference type="Proteomes" id="UP000694888"/>
    </source>
</evidence>
<evidence type="ECO:0000256" key="10">
    <source>
        <dbReference type="ARBA" id="ARBA00023136"/>
    </source>
</evidence>
<dbReference type="InterPro" id="IPR027359">
    <property type="entry name" value="Volt_channel_dom_sf"/>
</dbReference>
<evidence type="ECO:0000259" key="16">
    <source>
        <dbReference type="Pfam" id="PF00520"/>
    </source>
</evidence>
<proteinExistence type="predicted"/>
<feature type="domain" description="Ion transport" evidence="16">
    <location>
        <begin position="64"/>
        <end position="157"/>
    </location>
</feature>
<keyword evidence="10 15" id="KW-0472">Membrane</keyword>
<dbReference type="RefSeq" id="XP_035825592.1">
    <property type="nucleotide sequence ID" value="XM_035969699.1"/>
</dbReference>